<gene>
    <name evidence="11" type="primary">Smug</name>
</gene>
<feature type="region of interest" description="Disordered" evidence="8">
    <location>
        <begin position="22"/>
        <end position="53"/>
    </location>
</feature>
<evidence type="ECO:0000256" key="8">
    <source>
        <dbReference type="SAM" id="MobiDB-lite"/>
    </source>
</evidence>
<dbReference type="PANTHER" id="PTHR13235">
    <property type="entry name" value="SINGLE-STRAND SELECTIVE MONOFUNCTIONAL URACIL DNA GLYCOSYLASE"/>
    <property type="match status" value="1"/>
</dbReference>
<dbReference type="KEGG" id="fas:105265853"/>
<feature type="compositionally biased region" description="Polar residues" evidence="8">
    <location>
        <begin position="37"/>
        <end position="53"/>
    </location>
</feature>
<keyword evidence="4" id="KW-0378">Hydrolase</keyword>
<evidence type="ECO:0000256" key="4">
    <source>
        <dbReference type="ARBA" id="ARBA00022801"/>
    </source>
</evidence>
<dbReference type="SUPFAM" id="SSF52141">
    <property type="entry name" value="Uracil-DNA glycosylase-like"/>
    <property type="match status" value="1"/>
</dbReference>
<dbReference type="Pfam" id="PF03167">
    <property type="entry name" value="UDG"/>
    <property type="match status" value="1"/>
</dbReference>
<keyword evidence="6" id="KW-0234">DNA repair</keyword>
<evidence type="ECO:0000256" key="1">
    <source>
        <dbReference type="ARBA" id="ARBA00004123"/>
    </source>
</evidence>
<sequence length="316" mass="35813">MSEWPVKRARVDVKEDLPLDLSMRSISTGTESEKSQESPSNCPSTLPNHSEITQNFPPDVPLRLLSLEFSLTKTLQKILFPAPVEYLYSPIEYAFSVHSNYLQKFCKHEKKILFLGMNPGPWGMSQTGVPFGEVNTVVNWLGLSGHIDKPPREQPARRVTGLLCKRSEVSGRRFWELFKGLCCTPEIFFRHSFLRNYCPVALMDAAGRNITPAELKDPEKSRVIELCDWFLVESIKVLRVEKIVGIGRFAERRAKHVVKTFGLPTEVLWMPHPSPRSTGSQDWSTKALNILNNLNLSKFFSHEANIPAVIIPPGNE</sequence>
<dbReference type="PANTHER" id="PTHR13235:SF2">
    <property type="entry name" value="SINGLE-STRAND SELECTIVE MONOFUNCTIONAL URACIL DNA GLYCOSYLASE"/>
    <property type="match status" value="1"/>
</dbReference>
<dbReference type="Gene3D" id="3.40.470.10">
    <property type="entry name" value="Uracil-DNA glycosylase-like domain"/>
    <property type="match status" value="1"/>
</dbReference>
<organism evidence="10 11">
    <name type="scientific">Fopius arisanus</name>
    <dbReference type="NCBI Taxonomy" id="64838"/>
    <lineage>
        <taxon>Eukaryota</taxon>
        <taxon>Metazoa</taxon>
        <taxon>Ecdysozoa</taxon>
        <taxon>Arthropoda</taxon>
        <taxon>Hexapoda</taxon>
        <taxon>Insecta</taxon>
        <taxon>Pterygota</taxon>
        <taxon>Neoptera</taxon>
        <taxon>Endopterygota</taxon>
        <taxon>Hymenoptera</taxon>
        <taxon>Apocrita</taxon>
        <taxon>Ichneumonoidea</taxon>
        <taxon>Braconidae</taxon>
        <taxon>Opiinae</taxon>
        <taxon>Fopius</taxon>
    </lineage>
</organism>
<dbReference type="InterPro" id="IPR036895">
    <property type="entry name" value="Uracil-DNA_glycosylase-like_sf"/>
</dbReference>
<keyword evidence="3" id="KW-0227">DNA damage</keyword>
<evidence type="ECO:0000313" key="10">
    <source>
        <dbReference type="Proteomes" id="UP000694866"/>
    </source>
</evidence>
<dbReference type="InterPro" id="IPR005122">
    <property type="entry name" value="Uracil-DNA_glycosylase-like"/>
</dbReference>
<proteinExistence type="inferred from homology"/>
<dbReference type="CDD" id="cd19374">
    <property type="entry name" value="UDG-F3_SMUG1-like"/>
    <property type="match status" value="1"/>
</dbReference>
<name>A0A9R1TZN9_9HYME</name>
<dbReference type="AlphaFoldDB" id="A0A9R1TZN9"/>
<evidence type="ECO:0000256" key="2">
    <source>
        <dbReference type="ARBA" id="ARBA00007889"/>
    </source>
</evidence>
<comment type="similarity">
    <text evidence="2">Belongs to the uracil-DNA glycosylase (UDG) superfamily. SMUG1 family.</text>
</comment>
<dbReference type="Proteomes" id="UP000694866">
    <property type="component" value="Unplaced"/>
</dbReference>
<comment type="subcellular location">
    <subcellularLocation>
        <location evidence="1">Nucleus</location>
    </subcellularLocation>
</comment>
<dbReference type="GO" id="GO:0006284">
    <property type="term" value="P:base-excision repair"/>
    <property type="evidence" value="ECO:0007669"/>
    <property type="project" value="InterPro"/>
</dbReference>
<dbReference type="GeneID" id="105265853"/>
<evidence type="ECO:0000256" key="5">
    <source>
        <dbReference type="ARBA" id="ARBA00023125"/>
    </source>
</evidence>
<dbReference type="RefSeq" id="XP_011301921.1">
    <property type="nucleotide sequence ID" value="XM_011303619.1"/>
</dbReference>
<evidence type="ECO:0000256" key="6">
    <source>
        <dbReference type="ARBA" id="ARBA00023204"/>
    </source>
</evidence>
<dbReference type="GO" id="GO:0003677">
    <property type="term" value="F:DNA binding"/>
    <property type="evidence" value="ECO:0007669"/>
    <property type="project" value="UniProtKB-KW"/>
</dbReference>
<keyword evidence="10" id="KW-1185">Reference proteome</keyword>
<evidence type="ECO:0000256" key="7">
    <source>
        <dbReference type="ARBA" id="ARBA00023242"/>
    </source>
</evidence>
<dbReference type="GO" id="GO:0017065">
    <property type="term" value="F:single-strand selective uracil DNA N-glycosylase activity"/>
    <property type="evidence" value="ECO:0007669"/>
    <property type="project" value="InterPro"/>
</dbReference>
<feature type="domain" description="Uracil-DNA glycosylase-like" evidence="9">
    <location>
        <begin position="104"/>
        <end position="282"/>
    </location>
</feature>
<dbReference type="FunFam" id="3.40.470.10:FF:000005">
    <property type="entry name" value="Single-strand selective monofunctional uracil DNA glycosylase"/>
    <property type="match status" value="1"/>
</dbReference>
<accession>A0A9R1TZN9</accession>
<keyword evidence="5" id="KW-0238">DNA-binding</keyword>
<dbReference type="GO" id="GO:0005634">
    <property type="term" value="C:nucleus"/>
    <property type="evidence" value="ECO:0007669"/>
    <property type="project" value="UniProtKB-SubCell"/>
</dbReference>
<evidence type="ECO:0000256" key="3">
    <source>
        <dbReference type="ARBA" id="ARBA00022763"/>
    </source>
</evidence>
<dbReference type="GO" id="GO:0000703">
    <property type="term" value="F:oxidized pyrimidine nucleobase lesion DNA N-glycosylase activity"/>
    <property type="evidence" value="ECO:0007669"/>
    <property type="project" value="TreeGrafter"/>
</dbReference>
<protein>
    <submittedName>
        <fullName evidence="11">Single-strand selective monofunctional uracil DNA glycosylase</fullName>
    </submittedName>
</protein>
<keyword evidence="7" id="KW-0539">Nucleus</keyword>
<dbReference type="InterPro" id="IPR039134">
    <property type="entry name" value="SMUG1"/>
</dbReference>
<dbReference type="OrthoDB" id="408702at2759"/>
<reference evidence="11" key="1">
    <citation type="submission" date="2025-08" db="UniProtKB">
        <authorList>
            <consortium name="RefSeq"/>
        </authorList>
    </citation>
    <scope>IDENTIFICATION</scope>
    <source>
        <strain evidence="11">USDA-PBARC FA_bdor</strain>
        <tissue evidence="11">Whole organism</tissue>
    </source>
</reference>
<evidence type="ECO:0000259" key="9">
    <source>
        <dbReference type="Pfam" id="PF03167"/>
    </source>
</evidence>
<evidence type="ECO:0000313" key="11">
    <source>
        <dbReference type="RefSeq" id="XP_011301921.1"/>
    </source>
</evidence>
<dbReference type="CTD" id="42078"/>